<proteinExistence type="predicted"/>
<name>A0ABS4TU22_9PSEU</name>
<accession>A0ABS4TU22</accession>
<keyword evidence="2" id="KW-1185">Reference proteome</keyword>
<protein>
    <recommendedName>
        <fullName evidence="3">PE domain-containing protein</fullName>
    </recommendedName>
</protein>
<reference evidence="1 2" key="1">
    <citation type="submission" date="2021-03" db="EMBL/GenBank/DDBJ databases">
        <title>Sequencing the genomes of 1000 actinobacteria strains.</title>
        <authorList>
            <person name="Klenk H.-P."/>
        </authorList>
    </citation>
    <scope>NUCLEOTIDE SEQUENCE [LARGE SCALE GENOMIC DNA]</scope>
    <source>
        <strain evidence="1 2">DSM 46670</strain>
    </source>
</reference>
<dbReference type="RefSeq" id="WP_209644414.1">
    <property type="nucleotide sequence ID" value="NZ_JAGINW010000001.1"/>
</dbReference>
<gene>
    <name evidence="1" type="ORF">JOF56_007859</name>
</gene>
<evidence type="ECO:0000313" key="2">
    <source>
        <dbReference type="Proteomes" id="UP001519332"/>
    </source>
</evidence>
<comment type="caution">
    <text evidence="1">The sequence shown here is derived from an EMBL/GenBank/DDBJ whole genome shotgun (WGS) entry which is preliminary data.</text>
</comment>
<dbReference type="Proteomes" id="UP001519332">
    <property type="component" value="Unassembled WGS sequence"/>
</dbReference>
<organism evidence="1 2">
    <name type="scientific">Kibdelosporangium banguiense</name>
    <dbReference type="NCBI Taxonomy" id="1365924"/>
    <lineage>
        <taxon>Bacteria</taxon>
        <taxon>Bacillati</taxon>
        <taxon>Actinomycetota</taxon>
        <taxon>Actinomycetes</taxon>
        <taxon>Pseudonocardiales</taxon>
        <taxon>Pseudonocardiaceae</taxon>
        <taxon>Kibdelosporangium</taxon>
    </lineage>
</organism>
<evidence type="ECO:0008006" key="3">
    <source>
        <dbReference type="Google" id="ProtNLM"/>
    </source>
</evidence>
<evidence type="ECO:0000313" key="1">
    <source>
        <dbReference type="EMBL" id="MBP2327474.1"/>
    </source>
</evidence>
<sequence length="116" mass="13041">MEQAIRWFLEPVLNQLEKINGNYSAAHGEIKAAHDNQTPGWFGGVGNNEIPMISSSFLNAAEWQVRQLTADHAEQLRSLQDYRAMLKGHIAAIRDTEQQIATRFRAIDAELEGQGH</sequence>
<dbReference type="EMBL" id="JAGINW010000001">
    <property type="protein sequence ID" value="MBP2327474.1"/>
    <property type="molecule type" value="Genomic_DNA"/>
</dbReference>